<comment type="caution">
    <text evidence="2">The sequence shown here is derived from an EMBL/GenBank/DDBJ whole genome shotgun (WGS) entry which is preliminary data.</text>
</comment>
<dbReference type="AlphaFoldDB" id="A0A9X2EH29"/>
<evidence type="ECO:0000313" key="2">
    <source>
        <dbReference type="EMBL" id="MCM8557316.1"/>
    </source>
</evidence>
<accession>A0A9X2EH29</accession>
<dbReference type="Proteomes" id="UP001155128">
    <property type="component" value="Unassembled WGS sequence"/>
</dbReference>
<evidence type="ECO:0000313" key="3">
    <source>
        <dbReference type="Proteomes" id="UP001155128"/>
    </source>
</evidence>
<feature type="domain" description="Extensin-like C-terminal" evidence="1">
    <location>
        <begin position="70"/>
        <end position="247"/>
    </location>
</feature>
<gene>
    <name evidence="2" type="ORF">NDO55_05720</name>
</gene>
<name>A0A9X2EH29_9SPHN</name>
<dbReference type="Pfam" id="PF06904">
    <property type="entry name" value="Extensin-like_C"/>
    <property type="match status" value="1"/>
</dbReference>
<organism evidence="2 3">
    <name type="scientific">Sphingomicrobium sediminis</name>
    <dbReference type="NCBI Taxonomy" id="2950949"/>
    <lineage>
        <taxon>Bacteria</taxon>
        <taxon>Pseudomonadati</taxon>
        <taxon>Pseudomonadota</taxon>
        <taxon>Alphaproteobacteria</taxon>
        <taxon>Sphingomonadales</taxon>
        <taxon>Sphingomonadaceae</taxon>
        <taxon>Sphingomicrobium</taxon>
    </lineage>
</organism>
<protein>
    <submittedName>
        <fullName evidence="2">Extensin family protein</fullName>
    </submittedName>
</protein>
<dbReference type="RefSeq" id="WP_252113276.1">
    <property type="nucleotide sequence ID" value="NZ_JAMSHT010000001.1"/>
</dbReference>
<dbReference type="EMBL" id="JAMSHT010000001">
    <property type="protein sequence ID" value="MCM8557316.1"/>
    <property type="molecule type" value="Genomic_DNA"/>
</dbReference>
<reference evidence="2" key="1">
    <citation type="submission" date="2022-06" db="EMBL/GenBank/DDBJ databases">
        <title>Sphingomicrobium sedimins sp. nov., a marine bacterium isolated from tidal flat.</title>
        <authorList>
            <person name="Kim C.-H."/>
            <person name="Yoo Y."/>
            <person name="Kim J.-J."/>
        </authorList>
    </citation>
    <scope>NUCLEOTIDE SEQUENCE</scope>
    <source>
        <strain evidence="2">GRR-S6-50</strain>
    </source>
</reference>
<keyword evidence="3" id="KW-1185">Reference proteome</keyword>
<proteinExistence type="predicted"/>
<dbReference type="InterPro" id="IPR009683">
    <property type="entry name" value="Extensin-like_C"/>
</dbReference>
<evidence type="ECO:0000259" key="1">
    <source>
        <dbReference type="Pfam" id="PF06904"/>
    </source>
</evidence>
<sequence>MASIKAGRTIRRLLLLGIIAALGFYGWSEYQRMAREHPERFPWTELSLADPIGPFTGDKLAGLGNEPLRCLALVDEVALANNFAPPVANSEPACGYADGISMAALTIAPSPGDLVTACPIAAAMHLWARDVVAPAAATHLGTEVTAFTHLGSYNCRRLYGRTSGNWSRHATADALDISGFVLADGRRLTLLADWDGGSEAEQAFLREVRNGACELFSSTLSPDYNAAHADHFHLAMREEAVGWSACR</sequence>